<organism evidence="8 9">
    <name type="scientific">Phragmitibacter flavus</name>
    <dbReference type="NCBI Taxonomy" id="2576071"/>
    <lineage>
        <taxon>Bacteria</taxon>
        <taxon>Pseudomonadati</taxon>
        <taxon>Verrucomicrobiota</taxon>
        <taxon>Verrucomicrobiia</taxon>
        <taxon>Verrucomicrobiales</taxon>
        <taxon>Verrucomicrobiaceae</taxon>
        <taxon>Phragmitibacter</taxon>
    </lineage>
</organism>
<dbReference type="RefSeq" id="WP_138084968.1">
    <property type="nucleotide sequence ID" value="NZ_VAUV01000003.1"/>
</dbReference>
<feature type="binding site" evidence="7">
    <location>
        <position position="135"/>
    </location>
    <ligand>
        <name>Zn(2+)</name>
        <dbReference type="ChEBI" id="CHEBI:29105"/>
    </ligand>
</feature>
<feature type="binding site" evidence="7">
    <location>
        <position position="95"/>
    </location>
    <ligand>
        <name>Zn(2+)</name>
        <dbReference type="ChEBI" id="CHEBI:29105"/>
    </ligand>
</feature>
<dbReference type="OrthoDB" id="8659436at2"/>
<keyword evidence="4" id="KW-0805">Transcription regulation</keyword>
<accession>A0A5R8KI15</accession>
<dbReference type="GO" id="GO:0000976">
    <property type="term" value="F:transcription cis-regulatory region binding"/>
    <property type="evidence" value="ECO:0007669"/>
    <property type="project" value="TreeGrafter"/>
</dbReference>
<evidence type="ECO:0000313" key="8">
    <source>
        <dbReference type="EMBL" id="TLD71963.1"/>
    </source>
</evidence>
<evidence type="ECO:0000256" key="4">
    <source>
        <dbReference type="ARBA" id="ARBA00023015"/>
    </source>
</evidence>
<evidence type="ECO:0000256" key="5">
    <source>
        <dbReference type="ARBA" id="ARBA00023125"/>
    </source>
</evidence>
<comment type="similarity">
    <text evidence="1">Belongs to the Fur family.</text>
</comment>
<evidence type="ECO:0000256" key="2">
    <source>
        <dbReference type="ARBA" id="ARBA00022491"/>
    </source>
</evidence>
<dbReference type="CDD" id="cd07153">
    <property type="entry name" value="Fur_like"/>
    <property type="match status" value="1"/>
</dbReference>
<reference evidence="8 9" key="1">
    <citation type="submission" date="2019-05" db="EMBL/GenBank/DDBJ databases">
        <title>Verrucobacter flavum gen. nov., sp. nov. a new member of the family Verrucomicrobiaceae.</title>
        <authorList>
            <person name="Szuroczki S."/>
            <person name="Abbaszade G."/>
            <person name="Szabo A."/>
            <person name="Felfoldi T."/>
            <person name="Schumann P."/>
            <person name="Boka K."/>
            <person name="Keki Z."/>
            <person name="Toumi M."/>
            <person name="Toth E."/>
        </authorList>
    </citation>
    <scope>NUCLEOTIDE SEQUENCE [LARGE SCALE GENOMIC DNA]</scope>
    <source>
        <strain evidence="8 9">MG-N-17</strain>
    </source>
</reference>
<proteinExistence type="inferred from homology"/>
<comment type="caution">
    <text evidence="8">The sequence shown here is derived from an EMBL/GenBank/DDBJ whole genome shotgun (WGS) entry which is preliminary data.</text>
</comment>
<dbReference type="PANTHER" id="PTHR33202">
    <property type="entry name" value="ZINC UPTAKE REGULATION PROTEIN"/>
    <property type="match status" value="1"/>
</dbReference>
<keyword evidence="5" id="KW-0238">DNA-binding</keyword>
<keyword evidence="9" id="KW-1185">Reference proteome</keyword>
<name>A0A5R8KI15_9BACT</name>
<protein>
    <submittedName>
        <fullName evidence="8">Transcriptional repressor</fullName>
    </submittedName>
</protein>
<dbReference type="Pfam" id="PF01475">
    <property type="entry name" value="FUR"/>
    <property type="match status" value="1"/>
</dbReference>
<dbReference type="Proteomes" id="UP000306196">
    <property type="component" value="Unassembled WGS sequence"/>
</dbReference>
<dbReference type="InterPro" id="IPR043135">
    <property type="entry name" value="Fur_C"/>
</dbReference>
<dbReference type="GO" id="GO:1900376">
    <property type="term" value="P:regulation of secondary metabolite biosynthetic process"/>
    <property type="evidence" value="ECO:0007669"/>
    <property type="project" value="TreeGrafter"/>
</dbReference>
<dbReference type="Gene3D" id="1.10.10.10">
    <property type="entry name" value="Winged helix-like DNA-binding domain superfamily/Winged helix DNA-binding domain"/>
    <property type="match status" value="1"/>
</dbReference>
<evidence type="ECO:0000256" key="7">
    <source>
        <dbReference type="PIRSR" id="PIRSR602481-1"/>
    </source>
</evidence>
<evidence type="ECO:0000256" key="1">
    <source>
        <dbReference type="ARBA" id="ARBA00007957"/>
    </source>
</evidence>
<dbReference type="SUPFAM" id="SSF46785">
    <property type="entry name" value="Winged helix' DNA-binding domain"/>
    <property type="match status" value="1"/>
</dbReference>
<keyword evidence="3 7" id="KW-0862">Zinc</keyword>
<gene>
    <name evidence="8" type="ORF">FEM03_04360</name>
</gene>
<dbReference type="GO" id="GO:0003700">
    <property type="term" value="F:DNA-binding transcription factor activity"/>
    <property type="evidence" value="ECO:0007669"/>
    <property type="project" value="InterPro"/>
</dbReference>
<evidence type="ECO:0000256" key="3">
    <source>
        <dbReference type="ARBA" id="ARBA00022833"/>
    </source>
</evidence>
<keyword evidence="6" id="KW-0804">Transcription</keyword>
<dbReference type="EMBL" id="VAUV01000003">
    <property type="protein sequence ID" value="TLD71963.1"/>
    <property type="molecule type" value="Genomic_DNA"/>
</dbReference>
<dbReference type="InterPro" id="IPR002481">
    <property type="entry name" value="FUR"/>
</dbReference>
<dbReference type="Gene3D" id="3.30.1490.190">
    <property type="match status" value="1"/>
</dbReference>
<keyword evidence="7" id="KW-0479">Metal-binding</keyword>
<sequence length="144" mass="16184">MKLNDPTSHETAMPADLRMTPQRRQVLDVLQESCDHPTAIEVFMRAKERIPGISLATVYNCLETLTEHALIRQVNIERASSRFCANLQEHVHFHCEGCGLVIDAPPMEVIEAKKLWRLPEGVTVTGLDVAIRGRCPECTKKTHA</sequence>
<comment type="cofactor">
    <cofactor evidence="7">
        <name>Zn(2+)</name>
        <dbReference type="ChEBI" id="CHEBI:29105"/>
    </cofactor>
    <text evidence="7">Binds 1 zinc ion per subunit.</text>
</comment>
<dbReference type="InterPro" id="IPR036388">
    <property type="entry name" value="WH-like_DNA-bd_sf"/>
</dbReference>
<keyword evidence="2" id="KW-0678">Repressor</keyword>
<evidence type="ECO:0000256" key="6">
    <source>
        <dbReference type="ARBA" id="ARBA00023163"/>
    </source>
</evidence>
<feature type="binding site" evidence="7">
    <location>
        <position position="98"/>
    </location>
    <ligand>
        <name>Zn(2+)</name>
        <dbReference type="ChEBI" id="CHEBI:29105"/>
    </ligand>
</feature>
<dbReference type="InterPro" id="IPR036390">
    <property type="entry name" value="WH_DNA-bd_sf"/>
</dbReference>
<dbReference type="GO" id="GO:0045892">
    <property type="term" value="P:negative regulation of DNA-templated transcription"/>
    <property type="evidence" value="ECO:0007669"/>
    <property type="project" value="TreeGrafter"/>
</dbReference>
<dbReference type="PANTHER" id="PTHR33202:SF7">
    <property type="entry name" value="FERRIC UPTAKE REGULATION PROTEIN"/>
    <property type="match status" value="1"/>
</dbReference>
<feature type="binding site" evidence="7">
    <location>
        <position position="138"/>
    </location>
    <ligand>
        <name>Zn(2+)</name>
        <dbReference type="ChEBI" id="CHEBI:29105"/>
    </ligand>
</feature>
<dbReference type="AlphaFoldDB" id="A0A5R8KI15"/>
<dbReference type="GO" id="GO:0008270">
    <property type="term" value="F:zinc ion binding"/>
    <property type="evidence" value="ECO:0007669"/>
    <property type="project" value="TreeGrafter"/>
</dbReference>
<evidence type="ECO:0000313" key="9">
    <source>
        <dbReference type="Proteomes" id="UP000306196"/>
    </source>
</evidence>